<feature type="domain" description="DUF7876" evidence="2">
    <location>
        <begin position="74"/>
        <end position="249"/>
    </location>
</feature>
<accession>A0A8J4D3W4</accession>
<protein>
    <recommendedName>
        <fullName evidence="2">DUF7876 domain-containing protein</fullName>
    </recommendedName>
</protein>
<comment type="caution">
    <text evidence="3">The sequence shown here is derived from an EMBL/GenBank/DDBJ whole genome shotgun (WGS) entry which is preliminary data.</text>
</comment>
<dbReference type="PANTHER" id="PTHR37197:SF2">
    <property type="entry name" value="F19K23.17 PROTEIN"/>
    <property type="match status" value="1"/>
</dbReference>
<feature type="chain" id="PRO_5035214703" description="DUF7876 domain-containing protein" evidence="1">
    <location>
        <begin position="18"/>
        <end position="251"/>
    </location>
</feature>
<dbReference type="Proteomes" id="UP000722791">
    <property type="component" value="Unassembled WGS sequence"/>
</dbReference>
<dbReference type="AlphaFoldDB" id="A0A8J4D3W4"/>
<dbReference type="Pfam" id="PF25286">
    <property type="entry name" value="DUF7876"/>
    <property type="match status" value="1"/>
</dbReference>
<dbReference type="EMBL" id="BNCQ01000002">
    <property type="protein sequence ID" value="GIL95191.1"/>
    <property type="molecule type" value="Genomic_DNA"/>
</dbReference>
<reference evidence="3" key="1">
    <citation type="journal article" date="2021" name="Proc. Natl. Acad. Sci. U.S.A.">
        <title>Three genomes in the algal genus Volvox reveal the fate of a haploid sex-determining region after a transition to homothallism.</title>
        <authorList>
            <person name="Yamamoto K."/>
            <person name="Hamaji T."/>
            <person name="Kawai-Toyooka H."/>
            <person name="Matsuzaki R."/>
            <person name="Takahashi F."/>
            <person name="Nishimura Y."/>
            <person name="Kawachi M."/>
            <person name="Noguchi H."/>
            <person name="Minakuchi Y."/>
            <person name="Umen J.G."/>
            <person name="Toyoda A."/>
            <person name="Nozaki H."/>
        </authorList>
    </citation>
    <scope>NUCLEOTIDE SEQUENCE</scope>
    <source>
        <strain evidence="3">NIES-3785</strain>
    </source>
</reference>
<organism evidence="3 4">
    <name type="scientific">Volvox reticuliferus</name>
    <dbReference type="NCBI Taxonomy" id="1737510"/>
    <lineage>
        <taxon>Eukaryota</taxon>
        <taxon>Viridiplantae</taxon>
        <taxon>Chlorophyta</taxon>
        <taxon>core chlorophytes</taxon>
        <taxon>Chlorophyceae</taxon>
        <taxon>CS clade</taxon>
        <taxon>Chlamydomonadales</taxon>
        <taxon>Volvocaceae</taxon>
        <taxon>Volvox</taxon>
    </lineage>
</organism>
<sequence>MHIYILLLNIMFAMACAYRMKLGKNRLYTTSLTSRHPTVTIAHEETSWILNASHIRTSLHSRRSVATLANSPESSPENARPGPSEVVRNLARRYYIVQNPALANQLYSKAVQEFTESAVLAYECGHNEADVDEQLGQLSEDDLRQLKDFDAAECLAMVCLVWITLMLSPQSLKRWATTAAVSECTLTQWRGFVAMIVNGYFERRMAWFPLDRLQLELSAVQGRSLPPELVAERARVVYTTLEQVYPQFAKD</sequence>
<evidence type="ECO:0000256" key="1">
    <source>
        <dbReference type="SAM" id="SignalP"/>
    </source>
</evidence>
<keyword evidence="1" id="KW-0732">Signal</keyword>
<name>A0A8J4D3W4_9CHLO</name>
<evidence type="ECO:0000259" key="2">
    <source>
        <dbReference type="Pfam" id="PF25286"/>
    </source>
</evidence>
<proteinExistence type="predicted"/>
<dbReference type="PANTHER" id="PTHR37197">
    <property type="entry name" value="F19K23.17 PROTEIN"/>
    <property type="match status" value="1"/>
</dbReference>
<feature type="signal peptide" evidence="1">
    <location>
        <begin position="1"/>
        <end position="17"/>
    </location>
</feature>
<evidence type="ECO:0000313" key="4">
    <source>
        <dbReference type="Proteomes" id="UP000722791"/>
    </source>
</evidence>
<dbReference type="InterPro" id="IPR057198">
    <property type="entry name" value="DUF7876"/>
</dbReference>
<gene>
    <name evidence="3" type="ORF">Vretimale_1228</name>
</gene>
<evidence type="ECO:0000313" key="3">
    <source>
        <dbReference type="EMBL" id="GIL95191.1"/>
    </source>
</evidence>